<organism evidence="2 3">
    <name type="scientific">Ornithinimicrobium ciconiae</name>
    <dbReference type="NCBI Taxonomy" id="2594265"/>
    <lineage>
        <taxon>Bacteria</taxon>
        <taxon>Bacillati</taxon>
        <taxon>Actinomycetota</taxon>
        <taxon>Actinomycetes</taxon>
        <taxon>Micrococcales</taxon>
        <taxon>Ornithinimicrobiaceae</taxon>
        <taxon>Ornithinimicrobium</taxon>
    </lineage>
</organism>
<dbReference type="Proteomes" id="UP000315395">
    <property type="component" value="Chromosome"/>
</dbReference>
<dbReference type="NCBIfam" id="TIGR01926">
    <property type="entry name" value="peroxid_rel"/>
    <property type="match status" value="1"/>
</dbReference>
<dbReference type="Gene3D" id="1.20.1290.10">
    <property type="entry name" value="AhpD-like"/>
    <property type="match status" value="1"/>
</dbReference>
<dbReference type="Gene3D" id="1.20.5.810">
    <property type="entry name" value="AhpD-like"/>
    <property type="match status" value="1"/>
</dbReference>
<feature type="domain" description="Carboxymuconolactone decarboxylase-like" evidence="1">
    <location>
        <begin position="50"/>
        <end position="100"/>
    </location>
</feature>
<sequence>MSEQTPDISSLRVPGREDVPEGVTRLWDKSAEAMGFVPNVFRAQALNGDQFLAWWNYFNLLVNKEGHLSNAERELIAVVVSGINRCTYCTVSHGAALRQFTGDTVTSDLVAVNWRQADLPTRERAIAEYAELLTRAPDEVTPADLEPLREVGMDDHQIMELVQVIGMFNMTNRVSTAIGLVPNEQYHSHARS</sequence>
<proteinExistence type="predicted"/>
<dbReference type="InterPro" id="IPR004675">
    <property type="entry name" value="AhpD_core"/>
</dbReference>
<dbReference type="NCBIfam" id="TIGR00778">
    <property type="entry name" value="ahpD_dom"/>
    <property type="match status" value="1"/>
</dbReference>
<dbReference type="AlphaFoldDB" id="A0A516GDJ0"/>
<evidence type="ECO:0000313" key="3">
    <source>
        <dbReference type="Proteomes" id="UP000315395"/>
    </source>
</evidence>
<dbReference type="InterPro" id="IPR010195">
    <property type="entry name" value="Uncharacterised_peroxidase-rel"/>
</dbReference>
<dbReference type="InterPro" id="IPR029032">
    <property type="entry name" value="AhpD-like"/>
</dbReference>
<dbReference type="PANTHER" id="PTHR35446">
    <property type="entry name" value="SI:CH211-175M2.5"/>
    <property type="match status" value="1"/>
</dbReference>
<dbReference type="GO" id="GO:0051920">
    <property type="term" value="F:peroxiredoxin activity"/>
    <property type="evidence" value="ECO:0007669"/>
    <property type="project" value="InterPro"/>
</dbReference>
<dbReference type="InterPro" id="IPR003779">
    <property type="entry name" value="CMD-like"/>
</dbReference>
<keyword evidence="2" id="KW-0560">Oxidoreductase</keyword>
<dbReference type="KEGG" id="orz:FNH13_15680"/>
<dbReference type="Pfam" id="PF02627">
    <property type="entry name" value="CMD"/>
    <property type="match status" value="1"/>
</dbReference>
<gene>
    <name evidence="2" type="ORF">FNH13_15680</name>
</gene>
<keyword evidence="2" id="KW-0575">Peroxidase</keyword>
<protein>
    <submittedName>
        <fullName evidence="2">Peroxidase-related enzyme</fullName>
    </submittedName>
</protein>
<dbReference type="EMBL" id="CP041616">
    <property type="protein sequence ID" value="QDO89595.1"/>
    <property type="molecule type" value="Genomic_DNA"/>
</dbReference>
<dbReference type="SUPFAM" id="SSF69118">
    <property type="entry name" value="AhpD-like"/>
    <property type="match status" value="1"/>
</dbReference>
<dbReference type="PANTHER" id="PTHR35446:SF2">
    <property type="entry name" value="CARBOXYMUCONOLACTONE DECARBOXYLASE-LIKE DOMAIN-CONTAINING PROTEIN"/>
    <property type="match status" value="1"/>
</dbReference>
<dbReference type="OrthoDB" id="9810664at2"/>
<evidence type="ECO:0000313" key="2">
    <source>
        <dbReference type="EMBL" id="QDO89595.1"/>
    </source>
</evidence>
<dbReference type="RefSeq" id="WP_143784303.1">
    <property type="nucleotide sequence ID" value="NZ_CP041616.1"/>
</dbReference>
<accession>A0A516GDJ0</accession>
<name>A0A516GDJ0_9MICO</name>
<keyword evidence="3" id="KW-1185">Reference proteome</keyword>
<evidence type="ECO:0000259" key="1">
    <source>
        <dbReference type="Pfam" id="PF02627"/>
    </source>
</evidence>
<reference evidence="2 3" key="1">
    <citation type="submission" date="2019-07" db="EMBL/GenBank/DDBJ databases">
        <title>complete genome sequencing of Ornithinimicrobium sp. H23M54.</title>
        <authorList>
            <person name="Bae J.-W."/>
            <person name="Lee S.-Y."/>
        </authorList>
    </citation>
    <scope>NUCLEOTIDE SEQUENCE [LARGE SCALE GENOMIC DNA]</scope>
    <source>
        <strain evidence="2 3">H23M54</strain>
    </source>
</reference>